<reference evidence="2" key="2">
    <citation type="submission" date="2018-05" db="EMBL/GenBank/DDBJ databases">
        <title>OmerRS3 (Oryza meridionalis Reference Sequence Version 3).</title>
        <authorList>
            <person name="Zhang J."/>
            <person name="Kudrna D."/>
            <person name="Lee S."/>
            <person name="Talag J."/>
            <person name="Welchert J."/>
            <person name="Wing R.A."/>
        </authorList>
    </citation>
    <scope>NUCLEOTIDE SEQUENCE [LARGE SCALE GENOMIC DNA]</scope>
    <source>
        <strain evidence="2">cv. OR44</strain>
    </source>
</reference>
<keyword evidence="3" id="KW-1185">Reference proteome</keyword>
<accession>A0A0E0CJH8</accession>
<protein>
    <submittedName>
        <fullName evidence="2">Uncharacterized protein</fullName>
    </submittedName>
</protein>
<evidence type="ECO:0000313" key="3">
    <source>
        <dbReference type="Proteomes" id="UP000008021"/>
    </source>
</evidence>
<dbReference type="EnsemblPlants" id="OMERI02G14050.1">
    <property type="protein sequence ID" value="OMERI02G14050.1"/>
    <property type="gene ID" value="OMERI02G14050"/>
</dbReference>
<proteinExistence type="predicted"/>
<dbReference type="AlphaFoldDB" id="A0A0E0CJH8"/>
<feature type="region of interest" description="Disordered" evidence="1">
    <location>
        <begin position="1"/>
        <end position="104"/>
    </location>
</feature>
<dbReference type="Gramene" id="OMERI02G14050.1">
    <property type="protein sequence ID" value="OMERI02G14050.1"/>
    <property type="gene ID" value="OMERI02G14050"/>
</dbReference>
<feature type="compositionally biased region" description="Basic and acidic residues" evidence="1">
    <location>
        <begin position="10"/>
        <end position="24"/>
    </location>
</feature>
<organism evidence="2">
    <name type="scientific">Oryza meridionalis</name>
    <dbReference type="NCBI Taxonomy" id="40149"/>
    <lineage>
        <taxon>Eukaryota</taxon>
        <taxon>Viridiplantae</taxon>
        <taxon>Streptophyta</taxon>
        <taxon>Embryophyta</taxon>
        <taxon>Tracheophyta</taxon>
        <taxon>Spermatophyta</taxon>
        <taxon>Magnoliopsida</taxon>
        <taxon>Liliopsida</taxon>
        <taxon>Poales</taxon>
        <taxon>Poaceae</taxon>
        <taxon>BOP clade</taxon>
        <taxon>Oryzoideae</taxon>
        <taxon>Oryzeae</taxon>
        <taxon>Oryzinae</taxon>
        <taxon>Oryza</taxon>
    </lineage>
</organism>
<sequence>MRRSTSTIWRAERGEERGEGRAEADAGWGERGCHRRRRPWCGGGRLRSTRRRPAAADSPAHRPPNLLLSCRAPIGFLPNPSAGLPTQTRRKLREKRGKRDDVAS</sequence>
<evidence type="ECO:0000256" key="1">
    <source>
        <dbReference type="SAM" id="MobiDB-lite"/>
    </source>
</evidence>
<dbReference type="HOGENOM" id="CLU_2254427_0_0_1"/>
<evidence type="ECO:0000313" key="2">
    <source>
        <dbReference type="EnsemblPlants" id="OMERI02G14050.1"/>
    </source>
</evidence>
<name>A0A0E0CJH8_9ORYZ</name>
<dbReference type="Proteomes" id="UP000008021">
    <property type="component" value="Chromosome 2"/>
</dbReference>
<reference evidence="2" key="1">
    <citation type="submission" date="2015-04" db="UniProtKB">
        <authorList>
            <consortium name="EnsemblPlants"/>
        </authorList>
    </citation>
    <scope>IDENTIFICATION</scope>
</reference>